<dbReference type="InterPro" id="IPR005243">
    <property type="entry name" value="THIRX-like_proc"/>
</dbReference>
<proteinExistence type="predicted"/>
<dbReference type="Pfam" id="PF13192">
    <property type="entry name" value="Thioredoxin_3"/>
    <property type="match status" value="1"/>
</dbReference>
<dbReference type="NCBIfam" id="TIGR00412">
    <property type="entry name" value="redox_disulf_2"/>
    <property type="match status" value="1"/>
</dbReference>
<protein>
    <submittedName>
        <fullName evidence="4">Redox-active disulfide protein 2</fullName>
    </submittedName>
</protein>
<dbReference type="PIRSF" id="PIRSF037031">
    <property type="entry name" value="Redox_disulphide_2"/>
    <property type="match status" value="1"/>
</dbReference>
<keyword evidence="2" id="KW-1015">Disulfide bond</keyword>
<reference evidence="4 5" key="2">
    <citation type="journal article" date="2009" name="Proc. Natl. Acad. Sci. U.S.A.">
        <title>On the chimeric nature, thermophilic origin, and phylogenetic placement of the Thermotogales.</title>
        <authorList>
            <person name="Zhaxybayeva O."/>
            <person name="Swithers K.S."/>
            <person name="Lapierre P."/>
            <person name="Fournier G.P."/>
            <person name="Bickhart D.M."/>
            <person name="DeBoy R.T."/>
            <person name="Nelson K.E."/>
            <person name="Nesbo C.L."/>
            <person name="Doolittle W.F."/>
            <person name="Gogarten J.P."/>
            <person name="Noll K.M."/>
        </authorList>
    </citation>
    <scope>NUCLEOTIDE SEQUENCE [LARGE SCALE GENOMIC DNA]</scope>
    <source>
        <strain evidence="5">ATCC BAA-488 / DSM 13995 / JCM 10881 / RKU-1</strain>
    </source>
</reference>
<evidence type="ECO:0000313" key="5">
    <source>
        <dbReference type="Proteomes" id="UP000006558"/>
    </source>
</evidence>
<dbReference type="InterPro" id="IPR012336">
    <property type="entry name" value="Thioredoxin-like_fold"/>
</dbReference>
<accession>A5INH7</accession>
<evidence type="ECO:0000256" key="2">
    <source>
        <dbReference type="PIRSR" id="PIRSR037031-51"/>
    </source>
</evidence>
<evidence type="ECO:0000259" key="3">
    <source>
        <dbReference type="Pfam" id="PF13192"/>
    </source>
</evidence>
<organism evidence="4 5">
    <name type="scientific">Thermotoga petrophila (strain ATCC BAA-488 / DSM 13995 / JCM 10881 / RKU-1)</name>
    <dbReference type="NCBI Taxonomy" id="390874"/>
    <lineage>
        <taxon>Bacteria</taxon>
        <taxon>Thermotogati</taxon>
        <taxon>Thermotogota</taxon>
        <taxon>Thermotogae</taxon>
        <taxon>Thermotogales</taxon>
        <taxon>Thermotogaceae</taxon>
        <taxon>Thermotoga</taxon>
    </lineage>
</organism>
<dbReference type="eggNOG" id="COG0526">
    <property type="taxonomic scope" value="Bacteria"/>
</dbReference>
<dbReference type="SUPFAM" id="SSF52833">
    <property type="entry name" value="Thioredoxin-like"/>
    <property type="match status" value="1"/>
</dbReference>
<dbReference type="EMBL" id="CP000702">
    <property type="protein sequence ID" value="ABQ47750.1"/>
    <property type="molecule type" value="Genomic_DNA"/>
</dbReference>
<dbReference type="InterPro" id="IPR036249">
    <property type="entry name" value="Thioredoxin-like_sf"/>
</dbReference>
<feature type="domain" description="Thioredoxin-like fold" evidence="3">
    <location>
        <begin position="4"/>
        <end position="78"/>
    </location>
</feature>
<feature type="active site" description="Nucleophile" evidence="1">
    <location>
        <position position="15"/>
    </location>
</feature>
<feature type="active site" description="Nucleophile" evidence="1">
    <location>
        <position position="12"/>
    </location>
</feature>
<dbReference type="PANTHER" id="PTHR36450">
    <property type="entry name" value="THIOREDOXIN"/>
    <property type="match status" value="1"/>
</dbReference>
<dbReference type="PANTHER" id="PTHR36450:SF1">
    <property type="entry name" value="THIOREDOXIN"/>
    <property type="match status" value="1"/>
</dbReference>
<dbReference type="Gene3D" id="3.40.30.10">
    <property type="entry name" value="Glutaredoxin"/>
    <property type="match status" value="1"/>
</dbReference>
<feature type="disulfide bond" description="Redox-active" evidence="2">
    <location>
        <begin position="12"/>
        <end position="15"/>
    </location>
</feature>
<sequence>MAKKVEILGKGCPRCKQTEKIVRMAIEELGIDAVVEKVQDIDEIISRGVVATPAVAVDGKVVISGRIPSLDEVKKVLQQA</sequence>
<dbReference type="KEGG" id="tpt:Tpet_1749"/>
<keyword evidence="2" id="KW-0676">Redox-active center</keyword>
<reference evidence="5" key="1">
    <citation type="submission" date="2007-05" db="EMBL/GenBank/DDBJ databases">
        <title>Complete sequence of Thermotoga petrophila RKU-1.</title>
        <authorList>
            <consortium name="US DOE Joint Genome Institute"/>
            <person name="Copeland A."/>
            <person name="Lucas S."/>
            <person name="Lapidus A."/>
            <person name="Barry K."/>
            <person name="Glavina del Rio T."/>
            <person name="Dalin E."/>
            <person name="Tice H."/>
            <person name="Pitluck S."/>
            <person name="Sims D."/>
            <person name="Brettin T."/>
            <person name="Bruce D."/>
            <person name="Detter J.C."/>
            <person name="Han C."/>
            <person name="Tapia R."/>
            <person name="Schmutz J."/>
            <person name="Larimer F."/>
            <person name="Land M."/>
            <person name="Hauser L."/>
            <person name="Kyrpides N."/>
            <person name="Mikhailova N."/>
            <person name="Nelson K."/>
            <person name="Gogarten J.P."/>
            <person name="Noll K."/>
            <person name="Richardson P."/>
        </authorList>
    </citation>
    <scope>NUCLEOTIDE SEQUENCE [LARGE SCALE GENOMIC DNA]</scope>
    <source>
        <strain evidence="5">ATCC BAA-488 / DSM 13995 / JCM 10881 / RKU-1</strain>
    </source>
</reference>
<dbReference type="STRING" id="390874.Tpet_1749"/>
<gene>
    <name evidence="4" type="ordered locus">Tpet_1749</name>
</gene>
<dbReference type="Proteomes" id="UP000006558">
    <property type="component" value="Chromosome"/>
</dbReference>
<dbReference type="RefSeq" id="WP_011944156.1">
    <property type="nucleotide sequence ID" value="NC_009486.1"/>
</dbReference>
<evidence type="ECO:0000256" key="1">
    <source>
        <dbReference type="PIRSR" id="PIRSR037031-50"/>
    </source>
</evidence>
<dbReference type="AlphaFoldDB" id="A5INH7"/>
<evidence type="ECO:0000313" key="4">
    <source>
        <dbReference type="EMBL" id="ABQ47750.1"/>
    </source>
</evidence>
<dbReference type="HOGENOM" id="CLU_090389_18_2_0"/>
<name>A5INH7_THEP1</name>